<dbReference type="AlphaFoldDB" id="A0A0D6EL68"/>
<reference evidence="4" key="1">
    <citation type="submission" date="2015-02" db="EMBL/GenBank/DDBJ databases">
        <authorList>
            <person name="Gon?alves P."/>
        </authorList>
    </citation>
    <scope>NUCLEOTIDE SEQUENCE [LARGE SCALE GENOMIC DNA]</scope>
</reference>
<dbReference type="OrthoDB" id="196858at2759"/>
<feature type="compositionally biased region" description="Low complexity" evidence="1">
    <location>
        <begin position="1"/>
        <end position="11"/>
    </location>
</feature>
<dbReference type="Proteomes" id="UP000243876">
    <property type="component" value="Unassembled WGS sequence"/>
</dbReference>
<gene>
    <name evidence="3" type="primary">SPOSA6832_02351</name>
</gene>
<dbReference type="GO" id="GO:0008289">
    <property type="term" value="F:lipid binding"/>
    <property type="evidence" value="ECO:0007669"/>
    <property type="project" value="InterPro"/>
</dbReference>
<dbReference type="CDD" id="cd00177">
    <property type="entry name" value="START"/>
    <property type="match status" value="1"/>
</dbReference>
<evidence type="ECO:0000256" key="1">
    <source>
        <dbReference type="SAM" id="MobiDB-lite"/>
    </source>
</evidence>
<dbReference type="InterPro" id="IPR002913">
    <property type="entry name" value="START_lipid-bd_dom"/>
</dbReference>
<proteinExistence type="predicted"/>
<dbReference type="Pfam" id="PF01852">
    <property type="entry name" value="START"/>
    <property type="match status" value="1"/>
</dbReference>
<accession>A0A0D6EL68</accession>
<protein>
    <submittedName>
        <fullName evidence="3">SPOSA6832_02351-mRNA-1:cds</fullName>
    </submittedName>
</protein>
<dbReference type="EMBL" id="CENE01000008">
    <property type="protein sequence ID" value="CEQ40709.1"/>
    <property type="molecule type" value="Genomic_DNA"/>
</dbReference>
<sequence>MVLSSRLSIKSSKSHKSDYEYDSQFGDGEEDASVASPLTFLSLLQSSQSEDFDNFGRRPSAISDTSAFSSDSYLSAAERALSKLQDLHSSPDSAWKRALKHKESGTVVYVTKEKSYVSPGRNEGSKGFYAPVFKSVLDIDGFTPPAVFGVVGTRKLWDDWYKEGSLVENLSNDSSLTYMCMKGIAGSSTRDLSLVEKVQGSPTGTICFATTSIVTPKVPRVAGRVRASIALNGWVIEPIRGGTRVSYYLHVNVKTFIPSFAATKYLARRPTCIAKIAEYLHSHGAPPLVPVEPEPTPSALVPSATFTSVAPSSVSKRRRDSVSSKRSNRSSTSTLATTVSAGSAVVGLPSHVELDRDAASYGEVQTAIKLFRAMLASSEGGEWTMARDQEGSKVWMRERNDRTGLPVVKGEAEIEGDPRIETTQLIGLHNGFDQGTFVESQKGIFPSLKSAQPYHHVVARGVDRDDSSDPHGTILLVSRSTDASDARRPPGSTPARVDFAGFLLSPASSRSVRLIRLGQLDTGGGPLTPATHKILTTEIALAPRRVAEFIDAHGFAPHFLRWGSGPAELLADTAPGDDVKRGRVTFVIGGRGQGTMRDGKQKCWLAWSPKMYPRGIDVRLEPPDSGELAKVEGGGGRDGGTGTTMLEICWTEKVKEGARLVLCQAADGNGFEDVFVRGEFLDRTVRGEPGAAGGARKRLERQRKESSGMTKSNGILGDETVVGVAAVGAAAAGAVMQNRSSKVANGAPPAVGREVNGMNGLHDAENKVCLDRFPLSCALAFLASVRRAEAFVFFLLAQLLTSNKVTSSSASHATAALTAAASTSSLPPNACLIISKDLYFTQQQVVFMVALVAVAYVWGKVA</sequence>
<dbReference type="Gene3D" id="3.30.530.20">
    <property type="match status" value="2"/>
</dbReference>
<dbReference type="GO" id="GO:0005737">
    <property type="term" value="C:cytoplasm"/>
    <property type="evidence" value="ECO:0007669"/>
    <property type="project" value="UniProtKB-ARBA"/>
</dbReference>
<organism evidence="3 4">
    <name type="scientific">Sporidiobolus salmonicolor</name>
    <name type="common">Yeast-like fungus</name>
    <name type="synonym">Sporobolomyces salmonicolor</name>
    <dbReference type="NCBI Taxonomy" id="5005"/>
    <lineage>
        <taxon>Eukaryota</taxon>
        <taxon>Fungi</taxon>
        <taxon>Dikarya</taxon>
        <taxon>Basidiomycota</taxon>
        <taxon>Pucciniomycotina</taxon>
        <taxon>Microbotryomycetes</taxon>
        <taxon>Sporidiobolales</taxon>
        <taxon>Sporidiobolaceae</taxon>
        <taxon>Sporobolomyces</taxon>
    </lineage>
</organism>
<feature type="domain" description="START" evidence="2">
    <location>
        <begin position="66"/>
        <end position="268"/>
    </location>
</feature>
<name>A0A0D6EL68_SPOSA</name>
<feature type="region of interest" description="Disordered" evidence="1">
    <location>
        <begin position="686"/>
        <end position="712"/>
    </location>
</feature>
<dbReference type="SUPFAM" id="SSF55961">
    <property type="entry name" value="Bet v1-like"/>
    <property type="match status" value="2"/>
</dbReference>
<feature type="region of interest" description="Disordered" evidence="1">
    <location>
        <begin position="312"/>
        <end position="336"/>
    </location>
</feature>
<dbReference type="InterPro" id="IPR051213">
    <property type="entry name" value="START_lipid_transfer"/>
</dbReference>
<dbReference type="InterPro" id="IPR023393">
    <property type="entry name" value="START-like_dom_sf"/>
</dbReference>
<feature type="region of interest" description="Disordered" evidence="1">
    <location>
        <begin position="1"/>
        <end position="31"/>
    </location>
</feature>
<dbReference type="PANTHER" id="PTHR19308:SF14">
    <property type="entry name" value="START DOMAIN-CONTAINING PROTEIN"/>
    <property type="match status" value="1"/>
</dbReference>
<dbReference type="PANTHER" id="PTHR19308">
    <property type="entry name" value="PHOSPHATIDYLCHOLINE TRANSFER PROTEIN"/>
    <property type="match status" value="1"/>
</dbReference>
<keyword evidence="4" id="KW-1185">Reference proteome</keyword>
<evidence type="ECO:0000313" key="3">
    <source>
        <dbReference type="EMBL" id="CEQ40709.1"/>
    </source>
</evidence>
<evidence type="ECO:0000259" key="2">
    <source>
        <dbReference type="PROSITE" id="PS50848"/>
    </source>
</evidence>
<dbReference type="PROSITE" id="PS50848">
    <property type="entry name" value="START"/>
    <property type="match status" value="1"/>
</dbReference>
<evidence type="ECO:0000313" key="4">
    <source>
        <dbReference type="Proteomes" id="UP000243876"/>
    </source>
</evidence>